<comment type="similarity">
    <text evidence="2">Belongs to the glycosyl hydrolase 29 family.</text>
</comment>
<sequence>MNIKTGIRATLTIAMGWGAFTAPAGTATDQSIISIMSDPAYPRNVCALPSPENPADKEHLEEWTNAKFGLFIHWGIYSVLEGMWKGEQIPDLGEQIQRHAKIPGREYVEVAKQFNPVKFDGRAYAKLAKEAGMTYMILTSRHHDGFSMFDTAYSDFDIMDATPYKRDIVKGLAEGCRAEGIRLGLYYSNPDWHFQVDPDADSFGVGQKYSPALLEFQQNQLTELLTNYGPIMEIFFDMGKPSIADSQALAKTVRDLQPECLVSGRVMNNQGDFYTLSDNSEATEVLDLPWEAPSTFHSEPGHTWGWKSWVVDPPMEKEVARCVQKLSRVTSRGGNFLLNIGPKPDGTVSEYQTEALQSIGVWVDAHRETIFDVHTTPFKRSPWGASTWKENELYLHVAKWPKDGKIRLPDLFSSVEEVRLFTDASVNYSFEALEQGGVVIHVPRTAPEKYQTVITVQCGGEIKTRVPLVTQTNPDKIDLGKDSLVTRDFIHGMSYACRVKNVQGSWKFNPVKSGKYKVTLGADVKKMKLKKNQQPDMEARPVLISIGENLFRVNIPVALGKIEIEVGEVELKAGSCQTVMIVKDTGMNGEGDPSRFSLEPIWPERLVLIRQ</sequence>
<feature type="domain" description="Glycoside hydrolase family 29 N-terminal" evidence="8">
    <location>
        <begin position="54"/>
        <end position="366"/>
    </location>
</feature>
<evidence type="ECO:0000256" key="5">
    <source>
        <dbReference type="ARBA" id="ARBA00022801"/>
    </source>
</evidence>
<keyword evidence="6" id="KW-0326">Glycosidase</keyword>
<evidence type="ECO:0000313" key="10">
    <source>
        <dbReference type="Proteomes" id="UP000366872"/>
    </source>
</evidence>
<evidence type="ECO:0000259" key="8">
    <source>
        <dbReference type="Pfam" id="PF01120"/>
    </source>
</evidence>
<dbReference type="GO" id="GO:0005764">
    <property type="term" value="C:lysosome"/>
    <property type="evidence" value="ECO:0007669"/>
    <property type="project" value="TreeGrafter"/>
</dbReference>
<dbReference type="InterPro" id="IPR013780">
    <property type="entry name" value="Glyco_hydro_b"/>
</dbReference>
<dbReference type="SUPFAM" id="SSF51445">
    <property type="entry name" value="(Trans)glycosidases"/>
    <property type="match status" value="1"/>
</dbReference>
<dbReference type="GO" id="GO:0004560">
    <property type="term" value="F:alpha-L-fucosidase activity"/>
    <property type="evidence" value="ECO:0007669"/>
    <property type="project" value="InterPro"/>
</dbReference>
<dbReference type="GO" id="GO:0016139">
    <property type="term" value="P:glycoside catabolic process"/>
    <property type="evidence" value="ECO:0007669"/>
    <property type="project" value="TreeGrafter"/>
</dbReference>
<dbReference type="InterPro" id="IPR016286">
    <property type="entry name" value="FUC_metazoa-typ"/>
</dbReference>
<dbReference type="Proteomes" id="UP000366872">
    <property type="component" value="Unassembled WGS sequence"/>
</dbReference>
<evidence type="ECO:0000313" key="9">
    <source>
        <dbReference type="EMBL" id="VGO16331.1"/>
    </source>
</evidence>
<dbReference type="Gene3D" id="2.60.40.1180">
    <property type="entry name" value="Golgi alpha-mannosidase II"/>
    <property type="match status" value="1"/>
</dbReference>
<dbReference type="EC" id="3.2.1.51" evidence="3"/>
<organism evidence="9 10">
    <name type="scientific">Pontiella desulfatans</name>
    <dbReference type="NCBI Taxonomy" id="2750659"/>
    <lineage>
        <taxon>Bacteria</taxon>
        <taxon>Pseudomonadati</taxon>
        <taxon>Kiritimatiellota</taxon>
        <taxon>Kiritimatiellia</taxon>
        <taxon>Kiritimatiellales</taxon>
        <taxon>Pontiellaceae</taxon>
        <taxon>Pontiella</taxon>
    </lineage>
</organism>
<dbReference type="PANTHER" id="PTHR10030">
    <property type="entry name" value="ALPHA-L-FUCOSIDASE"/>
    <property type="match status" value="1"/>
</dbReference>
<dbReference type="Pfam" id="PF01120">
    <property type="entry name" value="Alpha_L_fucos"/>
    <property type="match status" value="1"/>
</dbReference>
<evidence type="ECO:0000256" key="4">
    <source>
        <dbReference type="ARBA" id="ARBA00022729"/>
    </source>
</evidence>
<evidence type="ECO:0000256" key="2">
    <source>
        <dbReference type="ARBA" id="ARBA00007951"/>
    </source>
</evidence>
<dbReference type="InterPro" id="IPR057739">
    <property type="entry name" value="Glyco_hydro_29_N"/>
</dbReference>
<evidence type="ECO:0000256" key="7">
    <source>
        <dbReference type="SAM" id="SignalP"/>
    </source>
</evidence>
<comment type="function">
    <text evidence="1">Alpha-L-fucosidase is responsible for hydrolyzing the alpha-1,6-linked fucose joined to the reducing-end N-acetylglucosamine of the carbohydrate moieties of glycoproteins.</text>
</comment>
<gene>
    <name evidence="9" type="ORF">PDESU_04922</name>
</gene>
<feature type="signal peptide" evidence="7">
    <location>
        <begin position="1"/>
        <end position="24"/>
    </location>
</feature>
<reference evidence="9 10" key="1">
    <citation type="submission" date="2019-04" db="EMBL/GenBank/DDBJ databases">
        <authorList>
            <person name="Van Vliet M D."/>
        </authorList>
    </citation>
    <scope>NUCLEOTIDE SEQUENCE [LARGE SCALE GENOMIC DNA]</scope>
    <source>
        <strain evidence="9 10">F1</strain>
    </source>
</reference>
<proteinExistence type="inferred from homology"/>
<dbReference type="AlphaFoldDB" id="A0A6C2U9Y5"/>
<evidence type="ECO:0000256" key="3">
    <source>
        <dbReference type="ARBA" id="ARBA00012662"/>
    </source>
</evidence>
<evidence type="ECO:0000256" key="1">
    <source>
        <dbReference type="ARBA" id="ARBA00004071"/>
    </source>
</evidence>
<keyword evidence="5" id="KW-0378">Hydrolase</keyword>
<dbReference type="EMBL" id="CAAHFG010000003">
    <property type="protein sequence ID" value="VGO16331.1"/>
    <property type="molecule type" value="Genomic_DNA"/>
</dbReference>
<dbReference type="PANTHER" id="PTHR10030:SF37">
    <property type="entry name" value="ALPHA-L-FUCOSIDASE-RELATED"/>
    <property type="match status" value="1"/>
</dbReference>
<dbReference type="GO" id="GO:0006004">
    <property type="term" value="P:fucose metabolic process"/>
    <property type="evidence" value="ECO:0007669"/>
    <property type="project" value="InterPro"/>
</dbReference>
<accession>A0A6C2U9Y5</accession>
<dbReference type="RefSeq" id="WP_136081859.1">
    <property type="nucleotide sequence ID" value="NZ_CAAHFG010000003.1"/>
</dbReference>
<dbReference type="InterPro" id="IPR000933">
    <property type="entry name" value="Glyco_hydro_29"/>
</dbReference>
<feature type="chain" id="PRO_5025416252" description="alpha-L-fucosidase" evidence="7">
    <location>
        <begin position="25"/>
        <end position="611"/>
    </location>
</feature>
<evidence type="ECO:0000256" key="6">
    <source>
        <dbReference type="ARBA" id="ARBA00023295"/>
    </source>
</evidence>
<protein>
    <recommendedName>
        <fullName evidence="3">alpha-L-fucosidase</fullName>
        <ecNumber evidence="3">3.2.1.51</ecNumber>
    </recommendedName>
</protein>
<dbReference type="Gene3D" id="3.20.20.80">
    <property type="entry name" value="Glycosidases"/>
    <property type="match status" value="1"/>
</dbReference>
<dbReference type="SMART" id="SM00812">
    <property type="entry name" value="Alpha_L_fucos"/>
    <property type="match status" value="1"/>
</dbReference>
<dbReference type="PRINTS" id="PR00741">
    <property type="entry name" value="GLHYDRLASE29"/>
</dbReference>
<keyword evidence="10" id="KW-1185">Reference proteome</keyword>
<name>A0A6C2U9Y5_PONDE</name>
<keyword evidence="4 7" id="KW-0732">Signal</keyword>
<dbReference type="InterPro" id="IPR017853">
    <property type="entry name" value="GH"/>
</dbReference>